<evidence type="ECO:0000313" key="1">
    <source>
        <dbReference type="EMBL" id="QQP51272.1"/>
    </source>
</evidence>
<feature type="non-terminal residue" evidence="1">
    <location>
        <position position="1"/>
    </location>
</feature>
<organism evidence="1 2">
    <name type="scientific">Caligus rogercresseyi</name>
    <name type="common">Sea louse</name>
    <dbReference type="NCBI Taxonomy" id="217165"/>
    <lineage>
        <taxon>Eukaryota</taxon>
        <taxon>Metazoa</taxon>
        <taxon>Ecdysozoa</taxon>
        <taxon>Arthropoda</taxon>
        <taxon>Crustacea</taxon>
        <taxon>Multicrustacea</taxon>
        <taxon>Hexanauplia</taxon>
        <taxon>Copepoda</taxon>
        <taxon>Siphonostomatoida</taxon>
        <taxon>Caligidae</taxon>
        <taxon>Caligus</taxon>
    </lineage>
</organism>
<dbReference type="Proteomes" id="UP000595437">
    <property type="component" value="Chromosome 8"/>
</dbReference>
<sequence>SKRMQKRRAINEIENFDKEKISQQERNFKLDQLYRKADLMHRTKNKIESISDLTHSRL</sequence>
<name>A0A7T8HJJ8_CALRO</name>
<accession>A0A7T8HJJ8</accession>
<keyword evidence="2" id="KW-1185">Reference proteome</keyword>
<dbReference type="EMBL" id="CP045897">
    <property type="protein sequence ID" value="QQP51272.1"/>
    <property type="molecule type" value="Genomic_DNA"/>
</dbReference>
<protein>
    <submittedName>
        <fullName evidence="1">Uncharacterized protein</fullName>
    </submittedName>
</protein>
<gene>
    <name evidence="1" type="ORF">FKW44_012585</name>
</gene>
<evidence type="ECO:0000313" key="2">
    <source>
        <dbReference type="Proteomes" id="UP000595437"/>
    </source>
</evidence>
<feature type="non-terminal residue" evidence="1">
    <location>
        <position position="58"/>
    </location>
</feature>
<proteinExistence type="predicted"/>
<reference evidence="2" key="1">
    <citation type="submission" date="2021-01" db="EMBL/GenBank/DDBJ databases">
        <title>Caligus Genome Assembly.</title>
        <authorList>
            <person name="Gallardo-Escarate C."/>
        </authorList>
    </citation>
    <scope>NUCLEOTIDE SEQUENCE [LARGE SCALE GENOMIC DNA]</scope>
</reference>
<dbReference type="AlphaFoldDB" id="A0A7T8HJJ8"/>